<dbReference type="HOGENOM" id="CLU_960569_0_0_1"/>
<dbReference type="EMBL" id="AMQN01005692">
    <property type="status" value="NOT_ANNOTATED_CDS"/>
    <property type="molecule type" value="Genomic_DNA"/>
</dbReference>
<evidence type="ECO:0000256" key="1">
    <source>
        <dbReference type="SAM" id="MobiDB-lite"/>
    </source>
</evidence>
<reference evidence="3" key="3">
    <citation type="submission" date="2015-06" db="UniProtKB">
        <authorList>
            <consortium name="EnsemblMetazoa"/>
        </authorList>
    </citation>
    <scope>IDENTIFICATION</scope>
</reference>
<dbReference type="OrthoDB" id="4843387at2759"/>
<reference evidence="2 4" key="2">
    <citation type="journal article" date="2013" name="Nature">
        <title>Insights into bilaterian evolution from three spiralian genomes.</title>
        <authorList>
            <person name="Simakov O."/>
            <person name="Marletaz F."/>
            <person name="Cho S.J."/>
            <person name="Edsinger-Gonzales E."/>
            <person name="Havlak P."/>
            <person name="Hellsten U."/>
            <person name="Kuo D.H."/>
            <person name="Larsson T."/>
            <person name="Lv J."/>
            <person name="Arendt D."/>
            <person name="Savage R."/>
            <person name="Osoegawa K."/>
            <person name="de Jong P."/>
            <person name="Grimwood J."/>
            <person name="Chapman J.A."/>
            <person name="Shapiro H."/>
            <person name="Aerts A."/>
            <person name="Otillar R.P."/>
            <person name="Terry A.Y."/>
            <person name="Boore J.L."/>
            <person name="Grigoriev I.V."/>
            <person name="Lindberg D.R."/>
            <person name="Seaver E.C."/>
            <person name="Weisblat D.A."/>
            <person name="Putnam N.H."/>
            <person name="Rokhsar D.S."/>
        </authorList>
    </citation>
    <scope>NUCLEOTIDE SEQUENCE</scope>
    <source>
        <strain evidence="2 4">I ESC-2004</strain>
    </source>
</reference>
<evidence type="ECO:0000313" key="2">
    <source>
        <dbReference type="EMBL" id="ELU11598.1"/>
    </source>
</evidence>
<dbReference type="EMBL" id="KB296584">
    <property type="protein sequence ID" value="ELU11598.1"/>
    <property type="molecule type" value="Genomic_DNA"/>
</dbReference>
<dbReference type="Proteomes" id="UP000014760">
    <property type="component" value="Unassembled WGS sequence"/>
</dbReference>
<dbReference type="AlphaFoldDB" id="R7UYF4"/>
<keyword evidence="4" id="KW-1185">Reference proteome</keyword>
<gene>
    <name evidence="2" type="ORF">CAPTEDRAFT_212645</name>
</gene>
<evidence type="ECO:0000313" key="4">
    <source>
        <dbReference type="Proteomes" id="UP000014760"/>
    </source>
</evidence>
<name>R7UYF4_CAPTE</name>
<feature type="region of interest" description="Disordered" evidence="1">
    <location>
        <begin position="122"/>
        <end position="143"/>
    </location>
</feature>
<protein>
    <submittedName>
        <fullName evidence="2 3">Uncharacterized protein</fullName>
    </submittedName>
</protein>
<reference evidence="4" key="1">
    <citation type="submission" date="2012-12" db="EMBL/GenBank/DDBJ databases">
        <authorList>
            <person name="Hellsten U."/>
            <person name="Grimwood J."/>
            <person name="Chapman J.A."/>
            <person name="Shapiro H."/>
            <person name="Aerts A."/>
            <person name="Otillar R.P."/>
            <person name="Terry A.Y."/>
            <person name="Boore J.L."/>
            <person name="Simakov O."/>
            <person name="Marletaz F."/>
            <person name="Cho S.-J."/>
            <person name="Edsinger-Gonzales E."/>
            <person name="Havlak P."/>
            <person name="Kuo D.-H."/>
            <person name="Larsson T."/>
            <person name="Lv J."/>
            <person name="Arendt D."/>
            <person name="Savage R."/>
            <person name="Osoegawa K."/>
            <person name="de Jong P."/>
            <person name="Lindberg D.R."/>
            <person name="Seaver E.C."/>
            <person name="Weisblat D.A."/>
            <person name="Putnam N.H."/>
            <person name="Grigoriev I.V."/>
            <person name="Rokhsar D.S."/>
        </authorList>
    </citation>
    <scope>NUCLEOTIDE SEQUENCE</scope>
    <source>
        <strain evidence="4">I ESC-2004</strain>
    </source>
</reference>
<organism evidence="2">
    <name type="scientific">Capitella teleta</name>
    <name type="common">Polychaete worm</name>
    <dbReference type="NCBI Taxonomy" id="283909"/>
    <lineage>
        <taxon>Eukaryota</taxon>
        <taxon>Metazoa</taxon>
        <taxon>Spiralia</taxon>
        <taxon>Lophotrochozoa</taxon>
        <taxon>Annelida</taxon>
        <taxon>Polychaeta</taxon>
        <taxon>Sedentaria</taxon>
        <taxon>Scolecida</taxon>
        <taxon>Capitellidae</taxon>
        <taxon>Capitella</taxon>
    </lineage>
</organism>
<proteinExistence type="predicted"/>
<accession>R7UYF4</accession>
<sequence>MDRGDTPMNSVHESIQTLPIISLWDGYISALQRKLFRSLLNRAMKVGTVSRQTGCDVSTIRRLLQCIAETDSTVDRLRTGRSKVTAKRQDRQIRGRDCVRNGFNRGGKVSSSQTRARFAWMGQTGDGTCGEEKKKSSEIASSKSRIIEVEPASSSGRQRLLGRQGSPYTYVLTGFLAQTVSNRASLGHTTGSHLPPPPTFPEFPKTNCSRSRRMGEHSLVVIRLFATVCAEDSRNEWMQEVDTSDIDLANFIFDPLPLFESKLSFEIGLFLLNFWPTSLQMKDLQNHVKC</sequence>
<evidence type="ECO:0000313" key="3">
    <source>
        <dbReference type="EnsemblMetazoa" id="CapteP212645"/>
    </source>
</evidence>
<dbReference type="EnsemblMetazoa" id="CapteT212645">
    <property type="protein sequence ID" value="CapteP212645"/>
    <property type="gene ID" value="CapteG212645"/>
</dbReference>